<feature type="chain" id="PRO_5046831653" description="Lipoprotein" evidence="2">
    <location>
        <begin position="20"/>
        <end position="202"/>
    </location>
</feature>
<keyword evidence="2" id="KW-0732">Signal</keyword>
<proteinExistence type="predicted"/>
<comment type="caution">
    <text evidence="3">The sequence shown here is derived from an EMBL/GenBank/DDBJ whole genome shotgun (WGS) entry which is preliminary data.</text>
</comment>
<reference evidence="4" key="1">
    <citation type="journal article" date="2019" name="Int. J. Syst. Evol. Microbiol.">
        <title>The Global Catalogue of Microorganisms (GCM) 10K type strain sequencing project: providing services to taxonomists for standard genome sequencing and annotation.</title>
        <authorList>
            <consortium name="The Broad Institute Genomics Platform"/>
            <consortium name="The Broad Institute Genome Sequencing Center for Infectious Disease"/>
            <person name="Wu L."/>
            <person name="Ma J."/>
        </authorList>
    </citation>
    <scope>NUCLEOTIDE SEQUENCE [LARGE SCALE GENOMIC DNA]</scope>
    <source>
        <strain evidence="4">CGMCC 1.13574</strain>
    </source>
</reference>
<dbReference type="PROSITE" id="PS51257">
    <property type="entry name" value="PROKAR_LIPOPROTEIN"/>
    <property type="match status" value="1"/>
</dbReference>
<sequence>MNKFLVLLVPAIAAIGLSACNRGGEETAAAAGPAPLTAPTGTDDAAWRDYLRQVVTRNMGGVTGSPYMYYLPAPPAGTASPEDVAANAEQGADEGAAADTTGPSIASTGQVTDGTDYESVYTRQLENVRTVVQRTVPQGNMLAFGSPDSSRMANLIVAAFQDAAPGSMNGVRLLFVGAAQDDERVAAAVEPSGVDYVFVEAK</sequence>
<evidence type="ECO:0000313" key="3">
    <source>
        <dbReference type="EMBL" id="MFC4728135.1"/>
    </source>
</evidence>
<keyword evidence="4" id="KW-1185">Reference proteome</keyword>
<name>A0ABV9NM70_9GAMM</name>
<evidence type="ECO:0000313" key="4">
    <source>
        <dbReference type="Proteomes" id="UP001595892"/>
    </source>
</evidence>
<dbReference type="EMBL" id="JBHSGG010000023">
    <property type="protein sequence ID" value="MFC4728135.1"/>
    <property type="molecule type" value="Genomic_DNA"/>
</dbReference>
<evidence type="ECO:0000256" key="1">
    <source>
        <dbReference type="SAM" id="MobiDB-lite"/>
    </source>
</evidence>
<feature type="compositionally biased region" description="Low complexity" evidence="1">
    <location>
        <begin position="85"/>
        <end position="99"/>
    </location>
</feature>
<gene>
    <name evidence="3" type="ORF">ACFO3Q_08145</name>
</gene>
<dbReference type="Proteomes" id="UP001595892">
    <property type="component" value="Unassembled WGS sequence"/>
</dbReference>
<organism evidence="3 4">
    <name type="scientific">Coralloluteibacterium thermophilum</name>
    <dbReference type="NCBI Taxonomy" id="2707049"/>
    <lineage>
        <taxon>Bacteria</taxon>
        <taxon>Pseudomonadati</taxon>
        <taxon>Pseudomonadota</taxon>
        <taxon>Gammaproteobacteria</taxon>
        <taxon>Lysobacterales</taxon>
        <taxon>Lysobacteraceae</taxon>
        <taxon>Coralloluteibacterium</taxon>
    </lineage>
</organism>
<feature type="signal peptide" evidence="2">
    <location>
        <begin position="1"/>
        <end position="19"/>
    </location>
</feature>
<accession>A0ABV9NM70</accession>
<evidence type="ECO:0000256" key="2">
    <source>
        <dbReference type="SAM" id="SignalP"/>
    </source>
</evidence>
<feature type="compositionally biased region" description="Polar residues" evidence="1">
    <location>
        <begin position="101"/>
        <end position="112"/>
    </location>
</feature>
<dbReference type="RefSeq" id="WP_377004157.1">
    <property type="nucleotide sequence ID" value="NZ_JBHSGG010000023.1"/>
</dbReference>
<evidence type="ECO:0008006" key="5">
    <source>
        <dbReference type="Google" id="ProtNLM"/>
    </source>
</evidence>
<protein>
    <recommendedName>
        <fullName evidence="5">Lipoprotein</fullName>
    </recommendedName>
</protein>
<feature type="region of interest" description="Disordered" evidence="1">
    <location>
        <begin position="78"/>
        <end position="112"/>
    </location>
</feature>